<dbReference type="Gene3D" id="4.10.60.10">
    <property type="entry name" value="Zinc finger, CCHC-type"/>
    <property type="match status" value="1"/>
</dbReference>
<evidence type="ECO:0000256" key="2">
    <source>
        <dbReference type="PROSITE-ProRule" id="PRU00047"/>
    </source>
</evidence>
<dbReference type="InterPro" id="IPR001878">
    <property type="entry name" value="Znf_CCHC"/>
</dbReference>
<evidence type="ECO:0000256" key="3">
    <source>
        <dbReference type="SAM" id="MobiDB-lite"/>
    </source>
</evidence>
<keyword evidence="2" id="KW-0479">Metal-binding</keyword>
<gene>
    <name evidence="5" type="ORF">CROQUDRAFT_689841</name>
</gene>
<keyword evidence="1" id="KW-0507">mRNA processing</keyword>
<dbReference type="InterPro" id="IPR036875">
    <property type="entry name" value="Znf_CCHC_sf"/>
</dbReference>
<dbReference type="AlphaFoldDB" id="A0A9P6T696"/>
<dbReference type="GO" id="GO:0006397">
    <property type="term" value="P:mRNA processing"/>
    <property type="evidence" value="ECO:0007669"/>
    <property type="project" value="UniProtKB-KW"/>
</dbReference>
<reference evidence="5" key="1">
    <citation type="submission" date="2013-11" db="EMBL/GenBank/DDBJ databases">
        <title>Genome sequence of the fusiform rust pathogen reveals effectors for host alternation and coevolution with pine.</title>
        <authorList>
            <consortium name="DOE Joint Genome Institute"/>
            <person name="Smith K."/>
            <person name="Pendleton A."/>
            <person name="Kubisiak T."/>
            <person name="Anderson C."/>
            <person name="Salamov A."/>
            <person name="Aerts A."/>
            <person name="Riley R."/>
            <person name="Clum A."/>
            <person name="Lindquist E."/>
            <person name="Ence D."/>
            <person name="Campbell M."/>
            <person name="Kronenberg Z."/>
            <person name="Feau N."/>
            <person name="Dhillon B."/>
            <person name="Hamelin R."/>
            <person name="Burleigh J."/>
            <person name="Smith J."/>
            <person name="Yandell M."/>
            <person name="Nelson C."/>
            <person name="Grigoriev I."/>
            <person name="Davis J."/>
        </authorList>
    </citation>
    <scope>NUCLEOTIDE SEQUENCE</scope>
    <source>
        <strain evidence="5">G11</strain>
    </source>
</reference>
<sequence length="111" mass="12699">MRRGGFFYKGTYYRERHSDEQLPQCYRCWQMGHTARGCKNETTLFKVLWESRHTGLSSDRNVFGFASGKMLRMYEVMVESKSGKKGQGGRFTVWSPSSKRGPSSEKGLGKG</sequence>
<comment type="caution">
    <text evidence="5">The sequence shown here is derived from an EMBL/GenBank/DDBJ whole genome shotgun (WGS) entry which is preliminary data.</text>
</comment>
<protein>
    <recommendedName>
        <fullName evidence="4">CCHC-type domain-containing protein</fullName>
    </recommendedName>
</protein>
<dbReference type="PROSITE" id="PS50158">
    <property type="entry name" value="ZF_CCHC"/>
    <property type="match status" value="1"/>
</dbReference>
<evidence type="ECO:0000313" key="5">
    <source>
        <dbReference type="EMBL" id="KAG0140601.1"/>
    </source>
</evidence>
<feature type="domain" description="CCHC-type" evidence="4">
    <location>
        <begin position="25"/>
        <end position="40"/>
    </location>
</feature>
<keyword evidence="2" id="KW-0862">Zinc</keyword>
<dbReference type="SUPFAM" id="SSF57756">
    <property type="entry name" value="Retrovirus zinc finger-like domains"/>
    <property type="match status" value="1"/>
</dbReference>
<dbReference type="GO" id="GO:0003676">
    <property type="term" value="F:nucleic acid binding"/>
    <property type="evidence" value="ECO:0007669"/>
    <property type="project" value="InterPro"/>
</dbReference>
<keyword evidence="2" id="KW-0863">Zinc-finger</keyword>
<feature type="region of interest" description="Disordered" evidence="3">
    <location>
        <begin position="80"/>
        <end position="111"/>
    </location>
</feature>
<dbReference type="OrthoDB" id="8026949at2759"/>
<evidence type="ECO:0000313" key="6">
    <source>
        <dbReference type="Proteomes" id="UP000886653"/>
    </source>
</evidence>
<accession>A0A9P6T696</accession>
<dbReference type="Proteomes" id="UP000886653">
    <property type="component" value="Unassembled WGS sequence"/>
</dbReference>
<name>A0A9P6T696_9BASI</name>
<dbReference type="EMBL" id="MU167432">
    <property type="protein sequence ID" value="KAG0140601.1"/>
    <property type="molecule type" value="Genomic_DNA"/>
</dbReference>
<organism evidence="5 6">
    <name type="scientific">Cronartium quercuum f. sp. fusiforme G11</name>
    <dbReference type="NCBI Taxonomy" id="708437"/>
    <lineage>
        <taxon>Eukaryota</taxon>
        <taxon>Fungi</taxon>
        <taxon>Dikarya</taxon>
        <taxon>Basidiomycota</taxon>
        <taxon>Pucciniomycotina</taxon>
        <taxon>Pucciniomycetes</taxon>
        <taxon>Pucciniales</taxon>
        <taxon>Coleosporiaceae</taxon>
        <taxon>Cronartium</taxon>
    </lineage>
</organism>
<keyword evidence="6" id="KW-1185">Reference proteome</keyword>
<dbReference type="GO" id="GO:0008270">
    <property type="term" value="F:zinc ion binding"/>
    <property type="evidence" value="ECO:0007669"/>
    <property type="project" value="UniProtKB-KW"/>
</dbReference>
<proteinExistence type="predicted"/>
<evidence type="ECO:0000256" key="1">
    <source>
        <dbReference type="ARBA" id="ARBA00022664"/>
    </source>
</evidence>
<evidence type="ECO:0000259" key="4">
    <source>
        <dbReference type="PROSITE" id="PS50158"/>
    </source>
</evidence>